<accession>A0ABR8VPU0</accession>
<dbReference type="PRINTS" id="PR01590">
    <property type="entry name" value="HTHFIS"/>
</dbReference>
<dbReference type="Gene3D" id="3.30.450.40">
    <property type="match status" value="1"/>
</dbReference>
<dbReference type="RefSeq" id="WP_191814924.1">
    <property type="nucleotide sequence ID" value="NZ_JACSPV010000037.1"/>
</dbReference>
<dbReference type="SUPFAM" id="SSF55785">
    <property type="entry name" value="PYP-like sensor domain (PAS domain)"/>
    <property type="match status" value="1"/>
</dbReference>
<evidence type="ECO:0000313" key="9">
    <source>
        <dbReference type="Proteomes" id="UP000648182"/>
    </source>
</evidence>
<dbReference type="CDD" id="cd00130">
    <property type="entry name" value="PAS"/>
    <property type="match status" value="1"/>
</dbReference>
<feature type="domain" description="PAS" evidence="7">
    <location>
        <begin position="216"/>
        <end position="267"/>
    </location>
</feature>
<dbReference type="SUPFAM" id="SSF52540">
    <property type="entry name" value="P-loop containing nucleoside triphosphate hydrolases"/>
    <property type="match status" value="1"/>
</dbReference>
<keyword evidence="9" id="KW-1185">Reference proteome</keyword>
<dbReference type="InterPro" id="IPR003018">
    <property type="entry name" value="GAF"/>
</dbReference>
<dbReference type="Gene3D" id="1.10.10.60">
    <property type="entry name" value="Homeodomain-like"/>
    <property type="match status" value="1"/>
</dbReference>
<dbReference type="PANTHER" id="PTHR32071:SF57">
    <property type="entry name" value="C4-DICARBOXYLATE TRANSPORT TRANSCRIPTIONAL REGULATORY PROTEIN DCTD"/>
    <property type="match status" value="1"/>
</dbReference>
<dbReference type="SUPFAM" id="SSF55781">
    <property type="entry name" value="GAF domain-like"/>
    <property type="match status" value="1"/>
</dbReference>
<dbReference type="Pfam" id="PF00158">
    <property type="entry name" value="Sigma54_activat"/>
    <property type="match status" value="1"/>
</dbReference>
<dbReference type="InterPro" id="IPR025944">
    <property type="entry name" value="Sigma_54_int_dom_CS"/>
</dbReference>
<keyword evidence="2" id="KW-0067">ATP-binding</keyword>
<dbReference type="Proteomes" id="UP000648182">
    <property type="component" value="Unassembled WGS sequence"/>
</dbReference>
<dbReference type="InterPro" id="IPR002078">
    <property type="entry name" value="Sigma_54_int"/>
</dbReference>
<evidence type="ECO:0000256" key="5">
    <source>
        <dbReference type="ARBA" id="ARBA00023163"/>
    </source>
</evidence>
<dbReference type="CDD" id="cd00009">
    <property type="entry name" value="AAA"/>
    <property type="match status" value="1"/>
</dbReference>
<keyword evidence="1" id="KW-0547">Nucleotide-binding</keyword>
<dbReference type="InterPro" id="IPR009057">
    <property type="entry name" value="Homeodomain-like_sf"/>
</dbReference>
<dbReference type="InterPro" id="IPR025662">
    <property type="entry name" value="Sigma_54_int_dom_ATP-bd_1"/>
</dbReference>
<dbReference type="InterPro" id="IPR035965">
    <property type="entry name" value="PAS-like_dom_sf"/>
</dbReference>
<dbReference type="PROSITE" id="PS00675">
    <property type="entry name" value="SIGMA54_INTERACT_1"/>
    <property type="match status" value="1"/>
</dbReference>
<evidence type="ECO:0000259" key="6">
    <source>
        <dbReference type="PROSITE" id="PS50045"/>
    </source>
</evidence>
<dbReference type="Gene3D" id="3.30.450.20">
    <property type="entry name" value="PAS domain"/>
    <property type="match status" value="1"/>
</dbReference>
<dbReference type="Pfam" id="PF01590">
    <property type="entry name" value="GAF"/>
    <property type="match status" value="1"/>
</dbReference>
<dbReference type="Pfam" id="PF25601">
    <property type="entry name" value="AAA_lid_14"/>
    <property type="match status" value="1"/>
</dbReference>
<dbReference type="PROSITE" id="PS50112">
    <property type="entry name" value="PAS"/>
    <property type="match status" value="1"/>
</dbReference>
<dbReference type="Gene3D" id="1.10.8.60">
    <property type="match status" value="1"/>
</dbReference>
<dbReference type="InterPro" id="IPR003593">
    <property type="entry name" value="AAA+_ATPase"/>
</dbReference>
<dbReference type="InterPro" id="IPR029016">
    <property type="entry name" value="GAF-like_dom_sf"/>
</dbReference>
<gene>
    <name evidence="8" type="ORF">H9631_17055</name>
</gene>
<evidence type="ECO:0000313" key="8">
    <source>
        <dbReference type="EMBL" id="MBD8006782.1"/>
    </source>
</evidence>
<evidence type="ECO:0000256" key="4">
    <source>
        <dbReference type="ARBA" id="ARBA00023125"/>
    </source>
</evidence>
<name>A0ABR8VPU0_9BACI</name>
<organism evidence="8 9">
    <name type="scientific">Bacillus norwichensis</name>
    <dbReference type="NCBI Taxonomy" id="2762217"/>
    <lineage>
        <taxon>Bacteria</taxon>
        <taxon>Bacillati</taxon>
        <taxon>Bacillota</taxon>
        <taxon>Bacilli</taxon>
        <taxon>Bacillales</taxon>
        <taxon>Bacillaceae</taxon>
        <taxon>Bacillus</taxon>
    </lineage>
</organism>
<dbReference type="InterPro" id="IPR000014">
    <property type="entry name" value="PAS"/>
</dbReference>
<dbReference type="InterPro" id="IPR027417">
    <property type="entry name" value="P-loop_NTPase"/>
</dbReference>
<dbReference type="PROSITE" id="PS00688">
    <property type="entry name" value="SIGMA54_INTERACT_3"/>
    <property type="match status" value="1"/>
</dbReference>
<dbReference type="EMBL" id="JACSPV010000037">
    <property type="protein sequence ID" value="MBD8006782.1"/>
    <property type="molecule type" value="Genomic_DNA"/>
</dbReference>
<dbReference type="SUPFAM" id="SSF46689">
    <property type="entry name" value="Homeodomain-like"/>
    <property type="match status" value="1"/>
</dbReference>
<dbReference type="NCBIfam" id="TIGR00229">
    <property type="entry name" value="sensory_box"/>
    <property type="match status" value="1"/>
</dbReference>
<reference evidence="8 9" key="1">
    <citation type="submission" date="2020-08" db="EMBL/GenBank/DDBJ databases">
        <title>A Genomic Blueprint of the Chicken Gut Microbiome.</title>
        <authorList>
            <person name="Gilroy R."/>
            <person name="Ravi A."/>
            <person name="Getino M."/>
            <person name="Pursley I."/>
            <person name="Horton D.L."/>
            <person name="Alikhan N.-F."/>
            <person name="Baker D."/>
            <person name="Gharbi K."/>
            <person name="Hall N."/>
            <person name="Watson M."/>
            <person name="Adriaenssens E.M."/>
            <person name="Foster-Nyarko E."/>
            <person name="Jarju S."/>
            <person name="Secka A."/>
            <person name="Antonio M."/>
            <person name="Oren A."/>
            <person name="Chaudhuri R."/>
            <person name="La Ragione R.M."/>
            <person name="Hildebrand F."/>
            <person name="Pallen M.J."/>
        </authorList>
    </citation>
    <scope>NUCLEOTIDE SEQUENCE [LARGE SCALE GENOMIC DNA]</scope>
    <source>
        <strain evidence="8 9">Sa1BUA2</strain>
    </source>
</reference>
<dbReference type="SMART" id="SM00382">
    <property type="entry name" value="AAA"/>
    <property type="match status" value="1"/>
</dbReference>
<protein>
    <submittedName>
        <fullName evidence="8">Sigma-54-dependent Fis family transcriptional regulator</fullName>
    </submittedName>
</protein>
<evidence type="ECO:0000256" key="1">
    <source>
        <dbReference type="ARBA" id="ARBA00022741"/>
    </source>
</evidence>
<dbReference type="PROSITE" id="PS50045">
    <property type="entry name" value="SIGMA54_INTERACT_4"/>
    <property type="match status" value="1"/>
</dbReference>
<dbReference type="Gene3D" id="3.40.50.300">
    <property type="entry name" value="P-loop containing nucleotide triphosphate hydrolases"/>
    <property type="match status" value="1"/>
</dbReference>
<sequence>MGLIDKKLMRKLWEDFVYRRHLNPLVKTDIQEAWLRSRDHGVNPHVQSATQLLSSEELAELQQQKQELMWISLPLMENLYSFVKGSSFLVILCDEKGWLMKTLGEEETLELADKIKFIDGASWSEEAMGANAIGTCIAINSPIQVWASEHYTEACHPWTCSAAPIHDASGELIGVLNMSGPVEKVHPHTLGMVVSTAAAIEKQLQIIEKTRGNAMMKSLLEATTDTLSEGMIIIDTAGKILKTNEILHRIICKKEHELVGKDINEIFDNGFFQEIGASKANVIDQEIKLKISGSDRQARVLITSKGIFQHKKKIGKLLTIKEIHKVRQMINQFSGNQAKVTFRDIVGENEKIRKVELEAIAAARSDSNVLLTGESGTGKDIFAQAIHNESDRRYKPFIAINCGGIPRDLLGSELFGYEDGAFTGARRGGTPGKFELGEGGTIFLDEIAEMSLEMQVLLLRVLQDKEVVRIGGYKVVPVNVRIIAATNKNLREEVEKGNFREDLFFRLNVIPLTLPPLRERRDDIPRLAEYFIEKLAMRIGKTPLKVEPSFYDALQQYEWPGNVRELQNILERAIVKGDGNKLVPGDLPAELFGDASFLAKEELPIKDEIKKQALMQSIEMCEGNYSRAARHLGISRSTLYRQMERYGVSKLR</sequence>
<keyword evidence="5" id="KW-0804">Transcription</keyword>
<proteinExistence type="predicted"/>
<dbReference type="Pfam" id="PF02954">
    <property type="entry name" value="HTH_8"/>
    <property type="match status" value="1"/>
</dbReference>
<evidence type="ECO:0000256" key="2">
    <source>
        <dbReference type="ARBA" id="ARBA00022840"/>
    </source>
</evidence>
<dbReference type="InterPro" id="IPR002197">
    <property type="entry name" value="HTH_Fis"/>
</dbReference>
<feature type="domain" description="Sigma-54 factor interaction" evidence="6">
    <location>
        <begin position="345"/>
        <end position="575"/>
    </location>
</feature>
<evidence type="ECO:0000256" key="3">
    <source>
        <dbReference type="ARBA" id="ARBA00023015"/>
    </source>
</evidence>
<comment type="caution">
    <text evidence="8">The sequence shown here is derived from an EMBL/GenBank/DDBJ whole genome shotgun (WGS) entry which is preliminary data.</text>
</comment>
<keyword evidence="4" id="KW-0238">DNA-binding</keyword>
<dbReference type="InterPro" id="IPR058031">
    <property type="entry name" value="AAA_lid_NorR"/>
</dbReference>
<keyword evidence="3" id="KW-0805">Transcription regulation</keyword>
<dbReference type="SMART" id="SM00091">
    <property type="entry name" value="PAS"/>
    <property type="match status" value="1"/>
</dbReference>
<dbReference type="PANTHER" id="PTHR32071">
    <property type="entry name" value="TRANSCRIPTIONAL REGULATORY PROTEIN"/>
    <property type="match status" value="1"/>
</dbReference>
<evidence type="ECO:0000259" key="7">
    <source>
        <dbReference type="PROSITE" id="PS50112"/>
    </source>
</evidence>